<dbReference type="Proteomes" id="UP000187429">
    <property type="component" value="Unassembled WGS sequence"/>
</dbReference>
<gene>
    <name evidence="5" type="ORF">AYI69_g10585</name>
</gene>
<feature type="compositionally biased region" description="Basic and acidic residues" evidence="1">
    <location>
        <begin position="1602"/>
        <end position="1619"/>
    </location>
</feature>
<dbReference type="InterPro" id="IPR029060">
    <property type="entry name" value="PIN-like_dom_sf"/>
</dbReference>
<protein>
    <submittedName>
        <fullName evidence="5">TEL2-interacting protein 1</fullName>
    </submittedName>
</protein>
<dbReference type="InterPro" id="IPR022040">
    <property type="entry name" value="MKT1_N"/>
</dbReference>
<dbReference type="SUPFAM" id="SSF88723">
    <property type="entry name" value="PIN domain-like"/>
    <property type="match status" value="1"/>
</dbReference>
<dbReference type="Pfam" id="PF24173">
    <property type="entry name" value="TPR_TTI1_N"/>
    <property type="match status" value="1"/>
</dbReference>
<feature type="region of interest" description="Disordered" evidence="1">
    <location>
        <begin position="1193"/>
        <end position="1224"/>
    </location>
</feature>
<dbReference type="InterPro" id="IPR057567">
    <property type="entry name" value="TPR_TTI1_C"/>
</dbReference>
<dbReference type="PANTHER" id="PTHR18460:SF3">
    <property type="entry name" value="TELO2-INTERACTING PROTEIN 1 HOMOLOG"/>
    <property type="match status" value="1"/>
</dbReference>
<proteinExistence type="predicted"/>
<reference evidence="6" key="1">
    <citation type="submission" date="2017-01" db="EMBL/GenBank/DDBJ databases">
        <authorList>
            <person name="Wang Y."/>
            <person name="White M."/>
            <person name="Kvist S."/>
            <person name="Moncalvo J.-M."/>
        </authorList>
    </citation>
    <scope>NUCLEOTIDE SEQUENCE [LARGE SCALE GENOMIC DNA]</scope>
    <source>
        <strain evidence="6">ID-206-W2</strain>
    </source>
</reference>
<dbReference type="SUPFAM" id="SSF48371">
    <property type="entry name" value="ARM repeat"/>
    <property type="match status" value="1"/>
</dbReference>
<dbReference type="EMBL" id="LSSM01006984">
    <property type="protein sequence ID" value="OMJ09599.1"/>
    <property type="molecule type" value="Genomic_DNA"/>
</dbReference>
<dbReference type="OrthoDB" id="49511at2759"/>
<feature type="region of interest" description="Disordered" evidence="1">
    <location>
        <begin position="1602"/>
        <end position="1659"/>
    </location>
</feature>
<dbReference type="Pfam" id="PF24181">
    <property type="entry name" value="TPR_TTI1_C"/>
    <property type="match status" value="1"/>
</dbReference>
<keyword evidence="6" id="KW-1185">Reference proteome</keyword>
<evidence type="ECO:0000313" key="6">
    <source>
        <dbReference type="Proteomes" id="UP000187429"/>
    </source>
</evidence>
<dbReference type="InterPro" id="IPR052587">
    <property type="entry name" value="TELO2-interacting_protein_1"/>
</dbReference>
<dbReference type="GO" id="GO:0005737">
    <property type="term" value="C:cytoplasm"/>
    <property type="evidence" value="ECO:0007669"/>
    <property type="project" value="TreeGrafter"/>
</dbReference>
<evidence type="ECO:0000259" key="2">
    <source>
        <dbReference type="Pfam" id="PF12247"/>
    </source>
</evidence>
<evidence type="ECO:0000313" key="5">
    <source>
        <dbReference type="EMBL" id="OMJ09599.1"/>
    </source>
</evidence>
<dbReference type="Pfam" id="PF12247">
    <property type="entry name" value="MKT1_N"/>
    <property type="match status" value="1"/>
</dbReference>
<evidence type="ECO:0000259" key="3">
    <source>
        <dbReference type="Pfam" id="PF24173"/>
    </source>
</evidence>
<dbReference type="InterPro" id="IPR057566">
    <property type="entry name" value="TPR_TTI1_N"/>
</dbReference>
<feature type="compositionally biased region" description="Polar residues" evidence="1">
    <location>
        <begin position="1215"/>
        <end position="1224"/>
    </location>
</feature>
<feature type="compositionally biased region" description="Polar residues" evidence="1">
    <location>
        <begin position="1635"/>
        <end position="1646"/>
    </location>
</feature>
<dbReference type="InterPro" id="IPR049362">
    <property type="entry name" value="TTI1_rpt"/>
</dbReference>
<feature type="domain" description="TTI1 C-terminal TPR" evidence="4">
    <location>
        <begin position="642"/>
        <end position="890"/>
    </location>
</feature>
<evidence type="ECO:0000259" key="4">
    <source>
        <dbReference type="Pfam" id="PF24181"/>
    </source>
</evidence>
<feature type="domain" description="TTI1 N-terminal TPR" evidence="3">
    <location>
        <begin position="36"/>
        <end position="287"/>
    </location>
</feature>
<evidence type="ECO:0000256" key="1">
    <source>
        <dbReference type="SAM" id="MobiDB-lite"/>
    </source>
</evidence>
<name>A0A1R1X4P6_9FUNG</name>
<feature type="compositionally biased region" description="Low complexity" evidence="1">
    <location>
        <begin position="1370"/>
        <end position="1383"/>
    </location>
</feature>
<accession>A0A1R1X4P6</accession>
<dbReference type="InterPro" id="IPR016024">
    <property type="entry name" value="ARM-type_fold"/>
</dbReference>
<feature type="compositionally biased region" description="Polar residues" evidence="1">
    <location>
        <begin position="1193"/>
        <end position="1207"/>
    </location>
</feature>
<sequence length="1659" mass="184431">MQKPILIFNPPNPSQASNPTPEFNPSSLFSTINAYFLHPKNYNFLAYCICGLLDNSADPTQPEASEISLDVLLNLLSQSHQFKPLTLNPANDYQPSFLSNRNTLKSFFPGLVSSLIKISIGKPTKELFQKSLNPSILTANYKPHIRAKSIKVLSCIIQLCFNNSSYFLENTNNIIISDPSCEPKKYLSPSEIAKLARASPLIAKNDTFDDITLAQTPLPFNLLNIKNDSWEYSSISKLSQALKSIVHLRHSDNLNLVSELLSLFGNILSNCYIFLSQLIPISLQVLLLSQFKNCPSHTSLSLFYLNNFISSAFNSAPKAINRLDSDISNYHKRIHSHLLIWYKDLLQRLPFFLSNDDYLVQSEDSSRIESTASPSTKFDPLSQLSESTVSNIFEFLIDECSTLVTSSVEKNSKNVSLKVLSVQSFETYSESELKHINTVLSTLKEIISFKKHQVIYYLSDLIFPLLALMQKSSSKTKNLVTECLQSISVATGANGVQNLLAENADFIVDKCSQRIRRFSFSFDVFNVLTSTINLMDPQEAITISSDVVDDVLDVIESIVKNGILISSTRFTSSTDTISSANKLKSISLINTETAFDNQSNGLLTLIKCLDFLNIVTEKIKAFDPHDLLQIENVSDKEVDLLMEKLKSRKDNNKIFSETYSLDSKLDEFNDADESIQEEDTKVAKPNQKISIKIMMVVQNFISHTNTHVQLLSLKILQNVIMTLSDTNELLPLINHVWPIIISCLSDPEYNNSNSFYITLACLKLISELCFYAKDWLLSRINSDIWPCFYNQLSAVSSPFNKQLMLNNVSGLYSKPHVEDRPSLNPTTSIVVGYLKTLSSIFENINIGYDISLSASLLIARFLDKSLNETVSEAALNSLVCLSRQHSDTVWLVLFSFGDIEYPAFGNSKRQNSQPTELVLYIAVRLLRRTEKISSLAETRLGVDGLYWLSQIFKNISKSFPKFSIDDLEPLSSQILKDLDLFRSNKIVPIVVFSGFGIKKPRDGASDQKSNCFGKSDTFDSIADKNLNDLFDFDKIEEHELLKLYKSGISVISSTESISSTVIRTSQTEEFCFYKTAILYHLVMYEDGIVRPLNIESCPNDLHLVIGHALPPQIYQLLSIGLIDTLILNSLLTGKLYEDVPTYLSDSLEYKRLVQEFATPVYTRSLALITPHLHAFYRNKSVHLHSFFKKIPTDSSETAPLSLSNKANSAPKKFQPPSSLNSSADQKVWSLDHPEAAVGCDRVPGVYNYLKTKHAVKAYSSGKMSELALDVVIPVIIKPEVVSQHNGNIGWIESIINFDNWVDDSKLKDSLYNTGEIRVEDVKQLEAVLWLTALRHFGLVPSIKYDINNMLTTAGSIVDTAGHKLAALSSKLSDGNKSSSGLSGRPPAGKQHPPQGKRKASSPGLVGPKVGKVEYDLSNVVLVSLILAKMGCLGGSRVAISMPELSKGGVGSASAEVKGIKGGGIVGDEARVFETGGVSGVSAEAGADGPRASSLPKVEVTRNAMEFMDAVYLVLNTAHYHFQSTLIGLSLQKAVDFGDVKEWSEAGFFERMYALPLGIGKVGAGVARQEEGASGRGKLLWQRAARQLRAVWARWDERGVWHGAEQRPDRDEGKSVEKQRHYQPARQVYWREGEEQGTNCGAGSSAQERPRLPAHLCTEQ</sequence>
<dbReference type="PANTHER" id="PTHR18460">
    <property type="entry name" value="TEL2 INTERACTING PROTEIN 1 TTI1 FAMILY MEMBER"/>
    <property type="match status" value="1"/>
</dbReference>
<feature type="region of interest" description="Disordered" evidence="1">
    <location>
        <begin position="1370"/>
        <end position="1404"/>
    </location>
</feature>
<dbReference type="Pfam" id="PF21547">
    <property type="entry name" value="TTI1"/>
    <property type="match status" value="1"/>
</dbReference>
<feature type="domain" description="Post-transcriptional regulator MKT1 N-terminal" evidence="2">
    <location>
        <begin position="1098"/>
        <end position="1187"/>
    </location>
</feature>
<comment type="caution">
    <text evidence="5">The sequence shown here is derived from an EMBL/GenBank/DDBJ whole genome shotgun (WGS) entry which is preliminary data.</text>
</comment>
<organism evidence="5 6">
    <name type="scientific">Smittium culicis</name>
    <dbReference type="NCBI Taxonomy" id="133412"/>
    <lineage>
        <taxon>Eukaryota</taxon>
        <taxon>Fungi</taxon>
        <taxon>Fungi incertae sedis</taxon>
        <taxon>Zoopagomycota</taxon>
        <taxon>Kickxellomycotina</taxon>
        <taxon>Harpellomycetes</taxon>
        <taxon>Harpellales</taxon>
        <taxon>Legeriomycetaceae</taxon>
        <taxon>Smittium</taxon>
    </lineage>
</organism>